<evidence type="ECO:0008006" key="3">
    <source>
        <dbReference type="Google" id="ProtNLM"/>
    </source>
</evidence>
<proteinExistence type="predicted"/>
<gene>
    <name evidence="1" type="ORF">B0J11DRAFT_134323</name>
</gene>
<accession>A0A9P9IC57</accession>
<dbReference type="Proteomes" id="UP000700596">
    <property type="component" value="Unassembled WGS sequence"/>
</dbReference>
<dbReference type="Gene3D" id="3.30.710.10">
    <property type="entry name" value="Potassium Channel Kv1.1, Chain A"/>
    <property type="match status" value="1"/>
</dbReference>
<evidence type="ECO:0000313" key="2">
    <source>
        <dbReference type="Proteomes" id="UP000700596"/>
    </source>
</evidence>
<dbReference type="PANTHER" id="PTHR35020:SF2">
    <property type="entry name" value="N-ACETYLGLUCOSAMINE-INDUCED PROTEIN 1"/>
    <property type="match status" value="1"/>
</dbReference>
<evidence type="ECO:0000313" key="1">
    <source>
        <dbReference type="EMBL" id="KAH7114364.1"/>
    </source>
</evidence>
<reference evidence="1" key="1">
    <citation type="journal article" date="2021" name="Nat. Commun.">
        <title>Genetic determinants of endophytism in the Arabidopsis root mycobiome.</title>
        <authorList>
            <person name="Mesny F."/>
            <person name="Miyauchi S."/>
            <person name="Thiergart T."/>
            <person name="Pickel B."/>
            <person name="Atanasova L."/>
            <person name="Karlsson M."/>
            <person name="Huettel B."/>
            <person name="Barry K.W."/>
            <person name="Haridas S."/>
            <person name="Chen C."/>
            <person name="Bauer D."/>
            <person name="Andreopoulos W."/>
            <person name="Pangilinan J."/>
            <person name="LaButti K."/>
            <person name="Riley R."/>
            <person name="Lipzen A."/>
            <person name="Clum A."/>
            <person name="Drula E."/>
            <person name="Henrissat B."/>
            <person name="Kohler A."/>
            <person name="Grigoriev I.V."/>
            <person name="Martin F.M."/>
            <person name="Hacquard S."/>
        </authorList>
    </citation>
    <scope>NUCLEOTIDE SEQUENCE</scope>
    <source>
        <strain evidence="1">MPI-CAGE-CH-0243</strain>
    </source>
</reference>
<name>A0A9P9IC57_9PLEO</name>
<dbReference type="InterPro" id="IPR011333">
    <property type="entry name" value="SKP1/BTB/POZ_sf"/>
</dbReference>
<keyword evidence="2" id="KW-1185">Reference proteome</keyword>
<comment type="caution">
    <text evidence="1">The sequence shown here is derived from an EMBL/GenBank/DDBJ whole genome shotgun (WGS) entry which is preliminary data.</text>
</comment>
<sequence>MMAEQTTYVTLVSADGFEFKILRSAACLSKTIRNSLDPTHEFQESKSNRVVLETINSLLCPSSLPQIVLCYVSTCPTMVAQQSIDEESLPAVFQSKWKHNPDPTALPFPRDNPPFQLTEVDWRQLSITDDQFEPHSWENLHHLISIGELDELKRWPSFLKAYLAWTSHVKAKYGNITQYILTQRLFWEPISTEGPISFPLKSITPFEDPADYKIIKNDWTYAVTPGIAHIVVWSKSRLPVDSEGALTAEGRKIVVDFVDREFRKKVGEEKAGEKVQWFKNTTNLQSVRSLEHVHILVKDVDEEVLKQWMN</sequence>
<dbReference type="GO" id="GO:0006044">
    <property type="term" value="P:N-acetylglucosamine metabolic process"/>
    <property type="evidence" value="ECO:0007669"/>
    <property type="project" value="TreeGrafter"/>
</dbReference>
<dbReference type="EMBL" id="JAGMWT010000017">
    <property type="protein sequence ID" value="KAH7114364.1"/>
    <property type="molecule type" value="Genomic_DNA"/>
</dbReference>
<dbReference type="SUPFAM" id="SSF54695">
    <property type="entry name" value="POZ domain"/>
    <property type="match status" value="1"/>
</dbReference>
<dbReference type="PANTHER" id="PTHR35020">
    <property type="entry name" value="N-ACETYLGLUCOSAMINE-INDUCED PROTEIN 1"/>
    <property type="match status" value="1"/>
</dbReference>
<protein>
    <recommendedName>
        <fullName evidence="3">N-acetylglucosamine-induced protein 1</fullName>
    </recommendedName>
</protein>
<dbReference type="InterPro" id="IPR022036">
    <property type="entry name" value="DUF3605"/>
</dbReference>
<dbReference type="Pfam" id="PF12239">
    <property type="entry name" value="DUF3605"/>
    <property type="match status" value="1"/>
</dbReference>
<dbReference type="AlphaFoldDB" id="A0A9P9IC57"/>
<dbReference type="OrthoDB" id="498286at2759"/>
<organism evidence="1 2">
    <name type="scientific">Dendryphion nanum</name>
    <dbReference type="NCBI Taxonomy" id="256645"/>
    <lineage>
        <taxon>Eukaryota</taxon>
        <taxon>Fungi</taxon>
        <taxon>Dikarya</taxon>
        <taxon>Ascomycota</taxon>
        <taxon>Pezizomycotina</taxon>
        <taxon>Dothideomycetes</taxon>
        <taxon>Pleosporomycetidae</taxon>
        <taxon>Pleosporales</taxon>
        <taxon>Torulaceae</taxon>
        <taxon>Dendryphion</taxon>
    </lineage>
</organism>
<dbReference type="GO" id="GO:0005737">
    <property type="term" value="C:cytoplasm"/>
    <property type="evidence" value="ECO:0007669"/>
    <property type="project" value="TreeGrafter"/>
</dbReference>